<keyword evidence="7 15" id="KW-1003">Cell membrane</keyword>
<dbReference type="PANTHER" id="PTHR39083:SF1">
    <property type="entry name" value="CYCLIC DI-GMP-BINDING PROTEIN"/>
    <property type="match status" value="1"/>
</dbReference>
<keyword evidence="13 15" id="KW-0472">Membrane</keyword>
<dbReference type="InterPro" id="IPR003920">
    <property type="entry name" value="Cell_synth_B"/>
</dbReference>
<dbReference type="PANTHER" id="PTHR39083">
    <property type="entry name" value="CYCLIC DI-GMP-BINDING PROTEIN"/>
    <property type="match status" value="1"/>
</dbReference>
<keyword evidence="10 15" id="KW-0812">Transmembrane</keyword>
<evidence type="ECO:0000256" key="2">
    <source>
        <dbReference type="ARBA" id="ARBA00004377"/>
    </source>
</evidence>
<evidence type="ECO:0000256" key="3">
    <source>
        <dbReference type="ARBA" id="ARBA00005186"/>
    </source>
</evidence>
<evidence type="ECO:0000256" key="14">
    <source>
        <dbReference type="ARBA" id="ARBA00033444"/>
    </source>
</evidence>
<evidence type="ECO:0000256" key="15">
    <source>
        <dbReference type="RuleBase" id="RU365021"/>
    </source>
</evidence>
<keyword evidence="11 15" id="KW-0135">Cellulose biosynthesis</keyword>
<dbReference type="EMBL" id="BJTZ01000001">
    <property type="protein sequence ID" value="GEK12251.1"/>
    <property type="molecule type" value="Genomic_DNA"/>
</dbReference>
<protein>
    <recommendedName>
        <fullName evidence="6 15">Cyclic di-GMP-binding protein</fullName>
    </recommendedName>
    <alternativeName>
        <fullName evidence="14 15">Cellulose synthase regulatory subunit</fullName>
    </alternativeName>
</protein>
<dbReference type="AlphaFoldDB" id="A0A510UG17"/>
<evidence type="ECO:0000256" key="13">
    <source>
        <dbReference type="ARBA" id="ARBA00023136"/>
    </source>
</evidence>
<dbReference type="PRINTS" id="PR01440">
    <property type="entry name" value="CELLSNTHASEB"/>
</dbReference>
<evidence type="ECO:0000313" key="17">
    <source>
        <dbReference type="Proteomes" id="UP000321787"/>
    </source>
</evidence>
<evidence type="ECO:0000256" key="9">
    <source>
        <dbReference type="ARBA" id="ARBA00022636"/>
    </source>
</evidence>
<evidence type="ECO:0000256" key="8">
    <source>
        <dbReference type="ARBA" id="ARBA00022519"/>
    </source>
</evidence>
<feature type="chain" id="PRO_5022253304" description="Cyclic di-GMP-binding protein" evidence="15">
    <location>
        <begin position="24"/>
        <end position="764"/>
    </location>
</feature>
<dbReference type="UniPathway" id="UPA00694"/>
<comment type="function">
    <text evidence="1 15">Binds the cellulose synthase activator, bis-(3'-5') cyclic diguanylic acid (c-di-GMP).</text>
</comment>
<keyword evidence="9 15" id="KW-0973">c-di-GMP</keyword>
<dbReference type="Gene3D" id="2.60.120.260">
    <property type="entry name" value="Galactose-binding domain-like"/>
    <property type="match status" value="2"/>
</dbReference>
<comment type="subunit">
    <text evidence="5 15">Tightly associated with the cellulose synthase catalytic subunit.</text>
</comment>
<reference evidence="16 17" key="1">
    <citation type="submission" date="2019-07" db="EMBL/GenBank/DDBJ databases">
        <title>Whole genome shotgun sequence of Aliivibrio fischeri NBRC 101058.</title>
        <authorList>
            <person name="Hosoyama A."/>
            <person name="Uohara A."/>
            <person name="Ohji S."/>
            <person name="Ichikawa N."/>
        </authorList>
    </citation>
    <scope>NUCLEOTIDE SEQUENCE [LARGE SCALE GENOMIC DNA]</scope>
    <source>
        <strain evidence="16 17">NBRC 101058</strain>
    </source>
</reference>
<evidence type="ECO:0000256" key="11">
    <source>
        <dbReference type="ARBA" id="ARBA00022916"/>
    </source>
</evidence>
<feature type="signal peptide" evidence="15">
    <location>
        <begin position="1"/>
        <end position="23"/>
    </location>
</feature>
<evidence type="ECO:0000256" key="7">
    <source>
        <dbReference type="ARBA" id="ARBA00022475"/>
    </source>
</evidence>
<sequence>MSIKTKISVLAVAIGLMSSGANASVATAHNDNAPLQNGIIQTSQASSIITKETFSFGDLGYGESIRLQGSESTAYIGFGSRLDEVVSKASLHFDFTPSPALLSMVSHIKVYFNNQLAGVVAISDGMQGQKGNVDLELDPRLFTDFNQLKFELVGNASMSCSNPNDNSIWTEISSQSTITLATQKTKINNDLSLLPAPFFDSRDMKHVNLPMVFGEKLDLNEIKAAGIASSYFGALAQWRGASFPVLEDQLPKSDAIVFITNDSKPDFLRDFPDADGPRIQMISHPTDPYVKLLLIMGRGSDDLITAVKGLALGQDLLTGPSAKINSAKQLVPRTPYDAPNWINTDRPVALSELLTEGMTLQVEGQNPPPISLHFRLPPDLFTWQSNGIPFDLNYRYTPPLMDNSGSRMSLSVNNQFVKAFNLNTSGESNDNTHLRLPLLDDDLLGNGQVVRIPAFQVGSKNEVKFEFGFASSVGGKDQCQTMQPSKNYAVINSDSTIDFSGFSHYIEMPNMRAFANSGYPFTRMADLSETVVVLPKQPSTEEIQTFVNMMGVFGSHTGYSVLNVALTDQWNESELENKDILTIGMTPELASINKEKIENIQLVASNRIVQLPSKNETQKEKVWGASSGKNQQVSDSVSINTTGNFAAITSMESPYTSQRTIVSVLAQTPESFALVNEALNDSGKVSAMFGSVITLRDDEVASFNVGEHYYVGELPISQLIWYHFSKHPLVMALLAALLVVMVTIILFRVLRRIAKNRLNTEEDE</sequence>
<dbReference type="NCBIfam" id="NF008325">
    <property type="entry name" value="PRK11114.1-3"/>
    <property type="match status" value="1"/>
</dbReference>
<evidence type="ECO:0000313" key="16">
    <source>
        <dbReference type="EMBL" id="GEK12251.1"/>
    </source>
</evidence>
<gene>
    <name evidence="16" type="primary">bcsB</name>
    <name evidence="16" type="ORF">AFI02nite_02870</name>
</gene>
<comment type="pathway">
    <text evidence="3 15">Glycan metabolism; bacterial cellulose biosynthesis.</text>
</comment>
<evidence type="ECO:0000256" key="12">
    <source>
        <dbReference type="ARBA" id="ARBA00022989"/>
    </source>
</evidence>
<comment type="subcellular location">
    <subcellularLocation>
        <location evidence="2">Cell inner membrane</location>
        <topology evidence="2">Single-pass membrane protein</topology>
    </subcellularLocation>
</comment>
<feature type="transmembrane region" description="Helical" evidence="15">
    <location>
        <begin position="729"/>
        <end position="750"/>
    </location>
</feature>
<name>A0A510UG17_ALIFS</name>
<evidence type="ECO:0000256" key="10">
    <source>
        <dbReference type="ARBA" id="ARBA00022692"/>
    </source>
</evidence>
<evidence type="ECO:0000256" key="4">
    <source>
        <dbReference type="ARBA" id="ARBA00010714"/>
    </source>
</evidence>
<comment type="similarity">
    <text evidence="4 15">Belongs to the AcsB/BcsB family.</text>
</comment>
<dbReference type="NCBIfam" id="NF008323">
    <property type="entry name" value="PRK11114.1-1"/>
    <property type="match status" value="1"/>
</dbReference>
<dbReference type="RefSeq" id="WP_146860982.1">
    <property type="nucleotide sequence ID" value="NZ_BJTZ01000001.1"/>
</dbReference>
<dbReference type="GO" id="GO:0005886">
    <property type="term" value="C:plasma membrane"/>
    <property type="evidence" value="ECO:0007669"/>
    <property type="project" value="UniProtKB-SubCell"/>
</dbReference>
<dbReference type="GO" id="GO:0006011">
    <property type="term" value="P:UDP-alpha-D-glucose metabolic process"/>
    <property type="evidence" value="ECO:0007669"/>
    <property type="project" value="InterPro"/>
</dbReference>
<keyword evidence="15" id="KW-0732">Signal</keyword>
<dbReference type="InterPro" id="IPR018513">
    <property type="entry name" value="Cell_synthase_bac"/>
</dbReference>
<evidence type="ECO:0000256" key="6">
    <source>
        <dbReference type="ARBA" id="ARBA00021844"/>
    </source>
</evidence>
<dbReference type="Pfam" id="PF03170">
    <property type="entry name" value="BcsB"/>
    <property type="match status" value="1"/>
</dbReference>
<dbReference type="Proteomes" id="UP000321787">
    <property type="component" value="Unassembled WGS sequence"/>
</dbReference>
<organism evidence="16 17">
    <name type="scientific">Aliivibrio fischeri</name>
    <name type="common">Vibrio fischeri</name>
    <dbReference type="NCBI Taxonomy" id="668"/>
    <lineage>
        <taxon>Bacteria</taxon>
        <taxon>Pseudomonadati</taxon>
        <taxon>Pseudomonadota</taxon>
        <taxon>Gammaproteobacteria</taxon>
        <taxon>Vibrionales</taxon>
        <taxon>Vibrionaceae</taxon>
        <taxon>Aliivibrio</taxon>
    </lineage>
</organism>
<dbReference type="GO" id="GO:0030244">
    <property type="term" value="P:cellulose biosynthetic process"/>
    <property type="evidence" value="ECO:0007669"/>
    <property type="project" value="UniProtKB-KW"/>
</dbReference>
<accession>A0A510UG17</accession>
<keyword evidence="8 15" id="KW-0997">Cell inner membrane</keyword>
<proteinExistence type="inferred from homology"/>
<evidence type="ECO:0000256" key="1">
    <source>
        <dbReference type="ARBA" id="ARBA00002057"/>
    </source>
</evidence>
<keyword evidence="12 15" id="KW-1133">Transmembrane helix</keyword>
<comment type="caution">
    <text evidence="16">The sequence shown here is derived from an EMBL/GenBank/DDBJ whole genome shotgun (WGS) entry which is preliminary data.</text>
</comment>
<evidence type="ECO:0000256" key="5">
    <source>
        <dbReference type="ARBA" id="ARBA00011437"/>
    </source>
</evidence>